<evidence type="ECO:0000313" key="6">
    <source>
        <dbReference type="Proteomes" id="UP000007819"/>
    </source>
</evidence>
<dbReference type="PANTHER" id="PTHR19303:SF74">
    <property type="entry name" value="POGO TRANSPOSABLE ELEMENT WITH KRAB DOMAIN"/>
    <property type="match status" value="1"/>
</dbReference>
<dbReference type="OrthoDB" id="6605189at2759"/>
<comment type="subcellular location">
    <subcellularLocation>
        <location evidence="1">Nucleus</location>
    </subcellularLocation>
</comment>
<accession>A0A8R2NLC4</accession>
<keyword evidence="2" id="KW-0238">DNA-binding</keyword>
<protein>
    <recommendedName>
        <fullName evidence="4">HTH CENPB-type domain-containing protein</fullName>
    </recommendedName>
</protein>
<evidence type="ECO:0000259" key="4">
    <source>
        <dbReference type="PROSITE" id="PS51253"/>
    </source>
</evidence>
<dbReference type="InterPro" id="IPR050863">
    <property type="entry name" value="CenT-Element_Derived"/>
</dbReference>
<reference evidence="6" key="1">
    <citation type="submission" date="2010-06" db="EMBL/GenBank/DDBJ databases">
        <authorList>
            <person name="Jiang H."/>
            <person name="Abraham K."/>
            <person name="Ali S."/>
            <person name="Alsbrooks S.L."/>
            <person name="Anim B.N."/>
            <person name="Anosike U.S."/>
            <person name="Attaway T."/>
            <person name="Bandaranaike D.P."/>
            <person name="Battles P.K."/>
            <person name="Bell S.N."/>
            <person name="Bell A.V."/>
            <person name="Beltran B."/>
            <person name="Bickham C."/>
            <person name="Bustamante Y."/>
            <person name="Caleb T."/>
            <person name="Canada A."/>
            <person name="Cardenas V."/>
            <person name="Carter K."/>
            <person name="Chacko J."/>
            <person name="Chandrabose M.N."/>
            <person name="Chavez D."/>
            <person name="Chavez A."/>
            <person name="Chen L."/>
            <person name="Chu H.-S."/>
            <person name="Claassen K.J."/>
            <person name="Cockrell R."/>
            <person name="Collins M."/>
            <person name="Cooper J.A."/>
            <person name="Cree A."/>
            <person name="Curry S.M."/>
            <person name="Da Y."/>
            <person name="Dao M.D."/>
            <person name="Das B."/>
            <person name="Davila M.-L."/>
            <person name="Davy-Carroll L."/>
            <person name="Denson S."/>
            <person name="Dinh H."/>
            <person name="Ebong V.E."/>
            <person name="Edwards J.R."/>
            <person name="Egan A."/>
            <person name="El-Daye J."/>
            <person name="Escobedo L."/>
            <person name="Fernandez S."/>
            <person name="Fernando P.R."/>
            <person name="Flagg N."/>
            <person name="Forbes L.D."/>
            <person name="Fowler R.G."/>
            <person name="Fu Q."/>
            <person name="Gabisi R.A."/>
            <person name="Ganer J."/>
            <person name="Garbino Pronczuk A."/>
            <person name="Garcia R.M."/>
            <person name="Garner T."/>
            <person name="Garrett T.E."/>
            <person name="Gonzalez D.A."/>
            <person name="Hamid H."/>
            <person name="Hawkins E.S."/>
            <person name="Hirani K."/>
            <person name="Hogues M.E."/>
            <person name="Hollins B."/>
            <person name="Hsiao C.-H."/>
            <person name="Jabil R."/>
            <person name="James M.L."/>
            <person name="Jhangiani S.N."/>
            <person name="Johnson B."/>
            <person name="Johnson Q."/>
            <person name="Joshi V."/>
            <person name="Kalu J.B."/>
            <person name="Kam C."/>
            <person name="Kashfia A."/>
            <person name="Keebler J."/>
            <person name="Kisamo H."/>
            <person name="Kovar C.L."/>
            <person name="Lago L.A."/>
            <person name="Lai C.-Y."/>
            <person name="Laidlaw J."/>
            <person name="Lara F."/>
            <person name="Le T.-K."/>
            <person name="Lee S.L."/>
            <person name="Legall F.H."/>
            <person name="Lemon S.J."/>
            <person name="Lewis L.R."/>
            <person name="Li B."/>
            <person name="Liu Y."/>
            <person name="Liu Y.-S."/>
            <person name="Lopez J."/>
            <person name="Lozado R.J."/>
            <person name="Lu J."/>
            <person name="Madu R.C."/>
            <person name="Maheshwari M."/>
            <person name="Maheshwari R."/>
            <person name="Malloy K."/>
            <person name="Martinez E."/>
            <person name="Mathew T."/>
            <person name="Mercado I.C."/>
            <person name="Mercado C."/>
            <person name="Meyer B."/>
            <person name="Montgomery K."/>
            <person name="Morgan M.B."/>
            <person name="Munidasa M."/>
            <person name="Nazareth L.V."/>
            <person name="Nelson J."/>
            <person name="Ng B.M."/>
            <person name="Nguyen N.B."/>
            <person name="Nguyen P.Q."/>
            <person name="Nguyen T."/>
            <person name="Obregon M."/>
            <person name="Okwuonu G.O."/>
            <person name="Onwere C.G."/>
            <person name="Orozco G."/>
            <person name="Parra A."/>
            <person name="Patel S."/>
            <person name="Patil S."/>
            <person name="Perez A."/>
            <person name="Perez Y."/>
            <person name="Pham C."/>
            <person name="Primus E.L."/>
            <person name="Pu L.-L."/>
            <person name="Puazo M."/>
            <person name="Qin X."/>
            <person name="Quiroz J.B."/>
            <person name="Reese J."/>
            <person name="Richards S."/>
            <person name="Rives C.M."/>
            <person name="Robberts R."/>
            <person name="Ruiz S.J."/>
            <person name="Ruiz M.J."/>
            <person name="Santibanez J."/>
            <person name="Schneider B.W."/>
            <person name="Sisson I."/>
            <person name="Smith M."/>
            <person name="Sodergren E."/>
            <person name="Song X.-Z."/>
            <person name="Song B.B."/>
            <person name="Summersgill H."/>
            <person name="Thelus R."/>
            <person name="Thornton R.D."/>
            <person name="Trejos Z.Y."/>
            <person name="Usmani K."/>
            <person name="Vattathil S."/>
            <person name="Villasana D."/>
            <person name="Walker D.L."/>
            <person name="Wang S."/>
            <person name="Wang K."/>
            <person name="White C.S."/>
            <person name="Williams A.C."/>
            <person name="Williamson J."/>
            <person name="Wilson K."/>
            <person name="Woghiren I.O."/>
            <person name="Woodworth J.R."/>
            <person name="Worley K.C."/>
            <person name="Wright R.A."/>
            <person name="Wu W."/>
            <person name="Young L."/>
            <person name="Zhang L."/>
            <person name="Zhang J."/>
            <person name="Zhu Y."/>
            <person name="Muzny D.M."/>
            <person name="Weinstock G."/>
            <person name="Gibbs R.A."/>
        </authorList>
    </citation>
    <scope>NUCLEOTIDE SEQUENCE [LARGE SCALE GENOMIC DNA]</scope>
    <source>
        <strain evidence="6">LSR1</strain>
    </source>
</reference>
<dbReference type="KEGG" id="api:115033157"/>
<evidence type="ECO:0000256" key="2">
    <source>
        <dbReference type="ARBA" id="ARBA00023125"/>
    </source>
</evidence>
<dbReference type="EnsemblMetazoa" id="XM_029485242.1">
    <property type="protein sequence ID" value="XP_029341102.1"/>
    <property type="gene ID" value="LOC115033157"/>
</dbReference>
<dbReference type="GeneID" id="115033157"/>
<reference evidence="5" key="2">
    <citation type="submission" date="2022-06" db="UniProtKB">
        <authorList>
            <consortium name="EnsemblMetazoa"/>
        </authorList>
    </citation>
    <scope>IDENTIFICATION</scope>
</reference>
<dbReference type="Proteomes" id="UP000007819">
    <property type="component" value="Chromosome X"/>
</dbReference>
<dbReference type="GO" id="GO:0003677">
    <property type="term" value="F:DNA binding"/>
    <property type="evidence" value="ECO:0007669"/>
    <property type="project" value="UniProtKB-KW"/>
</dbReference>
<dbReference type="Gene3D" id="1.10.10.60">
    <property type="entry name" value="Homeodomain-like"/>
    <property type="match status" value="1"/>
</dbReference>
<sequence>MPRKRPDFSHANLENAINAVLNEGLSKKSAALKFKVSRSTLQHRLKNPESKTTCGPATVLSCEEETILEKWIHECCKKGFPQRKEDLQLSVKQFLDKNQRTSSFLNNYPGIGWYRAFMRRHPKLSTRTSEHVTAASACISEKDIRKWFNDIHQYLKEENLCDILNDPSRIFNGDETGFSLCPKTKTVLAPRGSKDVYEVAVGNSKENLTVMFTFSAAGVMCPPMVVFNYKRIPQDIVNSVPSNWGIGHSESGWMKSETFYEFIANIFHPFLLSNNIKLPVILFVDGHKSHLTYELSKLCTDLQIILIALYPNSTRILQPADVAAFRPLKEGWKRGVVEWRKQNSLSSAVTKKDFAPILEKVINGTIRPDILKNGFRACGLYPWNPDNINFSKCLGKEQVVAEPSDFTNNLSSEMLDLN</sequence>
<dbReference type="InterPro" id="IPR006600">
    <property type="entry name" value="HTH_CenpB_DNA-bd_dom"/>
</dbReference>
<dbReference type="Pfam" id="PF05225">
    <property type="entry name" value="HTH_psq"/>
    <property type="match status" value="1"/>
</dbReference>
<dbReference type="Pfam" id="PF03221">
    <property type="entry name" value="HTH_Tnp_Tc5"/>
    <property type="match status" value="1"/>
</dbReference>
<dbReference type="SUPFAM" id="SSF46689">
    <property type="entry name" value="Homeodomain-like"/>
    <property type="match status" value="1"/>
</dbReference>
<evidence type="ECO:0000256" key="3">
    <source>
        <dbReference type="ARBA" id="ARBA00023242"/>
    </source>
</evidence>
<dbReference type="InterPro" id="IPR007889">
    <property type="entry name" value="HTH_Psq"/>
</dbReference>
<evidence type="ECO:0000256" key="1">
    <source>
        <dbReference type="ARBA" id="ARBA00004123"/>
    </source>
</evidence>
<keyword evidence="6" id="KW-1185">Reference proteome</keyword>
<dbReference type="InterPro" id="IPR004875">
    <property type="entry name" value="DDE_SF_endonuclease_dom"/>
</dbReference>
<name>A0A8R2NLC4_ACYPI</name>
<feature type="domain" description="HTH CENPB-type" evidence="4">
    <location>
        <begin position="52"/>
        <end position="127"/>
    </location>
</feature>
<keyword evidence="3" id="KW-0539">Nucleus</keyword>
<dbReference type="AlphaFoldDB" id="A0A8R2NLC4"/>
<dbReference type="GO" id="GO:0005634">
    <property type="term" value="C:nucleus"/>
    <property type="evidence" value="ECO:0007669"/>
    <property type="project" value="UniProtKB-SubCell"/>
</dbReference>
<dbReference type="InterPro" id="IPR009057">
    <property type="entry name" value="Homeodomain-like_sf"/>
</dbReference>
<dbReference type="Gene3D" id="3.30.420.10">
    <property type="entry name" value="Ribonuclease H-like superfamily/Ribonuclease H"/>
    <property type="match status" value="1"/>
</dbReference>
<proteinExistence type="predicted"/>
<organism evidence="5 6">
    <name type="scientific">Acyrthosiphon pisum</name>
    <name type="common">Pea aphid</name>
    <dbReference type="NCBI Taxonomy" id="7029"/>
    <lineage>
        <taxon>Eukaryota</taxon>
        <taxon>Metazoa</taxon>
        <taxon>Ecdysozoa</taxon>
        <taxon>Arthropoda</taxon>
        <taxon>Hexapoda</taxon>
        <taxon>Insecta</taxon>
        <taxon>Pterygota</taxon>
        <taxon>Neoptera</taxon>
        <taxon>Paraneoptera</taxon>
        <taxon>Hemiptera</taxon>
        <taxon>Sternorrhyncha</taxon>
        <taxon>Aphidomorpha</taxon>
        <taxon>Aphidoidea</taxon>
        <taxon>Aphididae</taxon>
        <taxon>Macrosiphini</taxon>
        <taxon>Acyrthosiphon</taxon>
    </lineage>
</organism>
<dbReference type="Pfam" id="PF03184">
    <property type="entry name" value="DDE_1"/>
    <property type="match status" value="1"/>
</dbReference>
<dbReference type="PANTHER" id="PTHR19303">
    <property type="entry name" value="TRANSPOSON"/>
    <property type="match status" value="1"/>
</dbReference>
<evidence type="ECO:0000313" key="5">
    <source>
        <dbReference type="EnsemblMetazoa" id="XP_029341102.1"/>
    </source>
</evidence>
<dbReference type="PROSITE" id="PS51253">
    <property type="entry name" value="HTH_CENPB"/>
    <property type="match status" value="1"/>
</dbReference>
<dbReference type="RefSeq" id="XP_029341102.1">
    <property type="nucleotide sequence ID" value="XM_029485242.1"/>
</dbReference>
<dbReference type="InterPro" id="IPR036397">
    <property type="entry name" value="RNaseH_sf"/>
</dbReference>